<proteinExistence type="predicted"/>
<evidence type="ECO:0000313" key="4">
    <source>
        <dbReference type="Proteomes" id="UP000222768"/>
    </source>
</evidence>
<dbReference type="RefSeq" id="WP_032612143.1">
    <property type="nucleotide sequence ID" value="NZ_CP083630.1"/>
</dbReference>
<dbReference type="EMBL" id="LR590464">
    <property type="protein sequence ID" value="VTP70266.1"/>
    <property type="molecule type" value="Genomic_DNA"/>
</dbReference>
<feature type="compositionally biased region" description="Polar residues" evidence="1">
    <location>
        <begin position="28"/>
        <end position="39"/>
    </location>
</feature>
<evidence type="ECO:0000313" key="2">
    <source>
        <dbReference type="EMBL" id="PHH04937.1"/>
    </source>
</evidence>
<evidence type="ECO:0000313" key="3">
    <source>
        <dbReference type="EMBL" id="VTP70266.1"/>
    </source>
</evidence>
<reference evidence="3 5" key="3">
    <citation type="submission" date="2019-05" db="EMBL/GenBank/DDBJ databases">
        <authorList>
            <consortium name="Pathogen Informatics"/>
        </authorList>
    </citation>
    <scope>NUCLEOTIDE SEQUENCE [LARGE SCALE GENOMIC DNA]</scope>
    <source>
        <strain evidence="3 5">NCTC13032</strain>
    </source>
</reference>
<protein>
    <recommendedName>
        <fullName evidence="6">Alkanesulfonate ABC transporter permease</fullName>
    </recommendedName>
</protein>
<evidence type="ECO:0000256" key="1">
    <source>
        <dbReference type="SAM" id="MobiDB-lite"/>
    </source>
</evidence>
<dbReference type="Proteomes" id="UP000310719">
    <property type="component" value="Chromosome"/>
</dbReference>
<dbReference type="EMBL" id="PDLK01000002">
    <property type="protein sequence ID" value="PHH04937.1"/>
    <property type="molecule type" value="Genomic_DNA"/>
</dbReference>
<dbReference type="AlphaFoldDB" id="A0A4U9I1N5"/>
<reference evidence="4" key="2">
    <citation type="submission" date="2017-09" db="EMBL/GenBank/DDBJ databases">
        <title>FDA dAtabase for Regulatory Grade micrObial Sequences (FDA-ARGOS): Supporting development and validation of Infectious Disease Dx tests.</title>
        <authorList>
            <person name="Minogue T."/>
            <person name="Wolcott M."/>
            <person name="Wasieloski L."/>
            <person name="Aguilar W."/>
            <person name="Moore D."/>
            <person name="Tallon L."/>
            <person name="Sadzewicz L."/>
            <person name="Ott S."/>
            <person name="Zhao X."/>
            <person name="Nagaraj S."/>
            <person name="Vavikolanu K."/>
            <person name="Aluvathingal J."/>
            <person name="Nadendla S."/>
            <person name="Sichtig H."/>
        </authorList>
    </citation>
    <scope>NUCLEOTIDE SEQUENCE [LARGE SCALE GENOMIC DNA]</scope>
    <source>
        <strain evidence="4">FDAARGOS_404</strain>
    </source>
</reference>
<evidence type="ECO:0008006" key="6">
    <source>
        <dbReference type="Google" id="ProtNLM"/>
    </source>
</evidence>
<dbReference type="Proteomes" id="UP000222768">
    <property type="component" value="Unassembled WGS sequence"/>
</dbReference>
<accession>A0A4U9I1N5</accession>
<organism evidence="3 5">
    <name type="scientific">Leclercia adecarboxylata</name>
    <dbReference type="NCBI Taxonomy" id="83655"/>
    <lineage>
        <taxon>Bacteria</taxon>
        <taxon>Pseudomonadati</taxon>
        <taxon>Pseudomonadota</taxon>
        <taxon>Gammaproteobacteria</taxon>
        <taxon>Enterobacterales</taxon>
        <taxon>Enterobacteriaceae</taxon>
        <taxon>Leclercia</taxon>
    </lineage>
</organism>
<name>A0A4U9I1N5_9ENTR</name>
<gene>
    <name evidence="2" type="ORF">CRX53_13705</name>
    <name evidence="3" type="ORF">NCTC13032_04696</name>
</gene>
<reference evidence="2" key="1">
    <citation type="submission" date="2017-09" db="EMBL/GenBank/DDBJ databases">
        <title>FDA dAtabase for Regulatory Grade micrObial Sequences (FDA-ARGOS): Supporting development and validation of Infectious Disease Dx tests.</title>
        <authorList>
            <person name="Minogue T."/>
            <person name="Wolcott M."/>
            <person name="Wasieloski L."/>
            <person name="Aguilar W."/>
            <person name="Moore D."/>
            <person name="Tallon L.J."/>
            <person name="Sadzewicz L."/>
            <person name="Ott S."/>
            <person name="Zhao X."/>
            <person name="Nagaraj S."/>
            <person name="Vavikolanu K."/>
            <person name="Aluvathingal J."/>
            <person name="Nadendla S."/>
            <person name="Sichtig H."/>
        </authorList>
    </citation>
    <scope>NUCLEOTIDE SEQUENCE</scope>
    <source>
        <strain evidence="2">FDAARGOS_404</strain>
    </source>
</reference>
<feature type="region of interest" description="Disordered" evidence="1">
    <location>
        <begin position="25"/>
        <end position="45"/>
    </location>
</feature>
<evidence type="ECO:0000313" key="5">
    <source>
        <dbReference type="Proteomes" id="UP000310719"/>
    </source>
</evidence>
<sequence length="156" mass="17945">MGISSTIDFPHQYLPMPQRSGHGFTPVSPLQRSTMTSGRTRQRRKYTSVPTEAGVSWVFNDAQAQLFEVWFRDVITDGAAWFNMRMRTPMGVGDYVCRFKDIYDGPVLFGLGFWKFTATLELWERPILPPGWGNFPEFIVGQSIIDYALNREWPEA</sequence>